<accession>A0ABT1MBG4</accession>
<organism evidence="2 3">
    <name type="scientific">Mycolicibacterium arenosum</name>
    <dbReference type="NCBI Taxonomy" id="2952157"/>
    <lineage>
        <taxon>Bacteria</taxon>
        <taxon>Bacillati</taxon>
        <taxon>Actinomycetota</taxon>
        <taxon>Actinomycetes</taxon>
        <taxon>Mycobacteriales</taxon>
        <taxon>Mycobacteriaceae</taxon>
        <taxon>Mycolicibacterium</taxon>
    </lineage>
</organism>
<dbReference type="EMBL" id="JANDBD010000017">
    <property type="protein sequence ID" value="MCP9276521.1"/>
    <property type="molecule type" value="Genomic_DNA"/>
</dbReference>
<evidence type="ECO:0000313" key="2">
    <source>
        <dbReference type="EMBL" id="MCP9276521.1"/>
    </source>
</evidence>
<name>A0ABT1MBG4_9MYCO</name>
<feature type="domain" description="DUF305" evidence="1">
    <location>
        <begin position="88"/>
        <end position="240"/>
    </location>
</feature>
<protein>
    <submittedName>
        <fullName evidence="2">DUF305 domain-containing protein</fullName>
    </submittedName>
</protein>
<dbReference type="Pfam" id="PF03713">
    <property type="entry name" value="DUF305"/>
    <property type="match status" value="1"/>
</dbReference>
<evidence type="ECO:0000313" key="3">
    <source>
        <dbReference type="Proteomes" id="UP001651690"/>
    </source>
</evidence>
<dbReference type="InterPro" id="IPR012347">
    <property type="entry name" value="Ferritin-like"/>
</dbReference>
<dbReference type="InterPro" id="IPR005183">
    <property type="entry name" value="DUF305_CopM-like"/>
</dbReference>
<proteinExistence type="predicted"/>
<gene>
    <name evidence="2" type="ORF">NM203_30480</name>
</gene>
<reference evidence="2 3" key="1">
    <citation type="submission" date="2022-06" db="EMBL/GenBank/DDBJ databases">
        <title>Mycolicibacterium sp. CAU 1645 isolated from seawater.</title>
        <authorList>
            <person name="Kim W."/>
        </authorList>
    </citation>
    <scope>NUCLEOTIDE SEQUENCE [LARGE SCALE GENOMIC DNA]</scope>
    <source>
        <strain evidence="2 3">CAU 1645</strain>
    </source>
</reference>
<sequence>MVRSSAGRGRRLVGALDTSAIKIIAMPTRRIRGRTPSVTGSRARSWWAMVSTLGLLSTTGCVDTAGVSSPTPPSASAAVADEPHTRFDVLFARDIIEHGAQAVALGELLVVKNDVEPDAADIARRIAANNTGRTRELQSFLLEWGFTPMTVSPDPPQSESGVKVQRGQHPLATDADYRVLRDSIEPGATGVFVDLMIRQNQFTISAARSQLQSGSHPGAMAVARSLIQEQQAEISALEALSR</sequence>
<dbReference type="Proteomes" id="UP001651690">
    <property type="component" value="Unassembled WGS sequence"/>
</dbReference>
<keyword evidence="3" id="KW-1185">Reference proteome</keyword>
<dbReference type="Gene3D" id="1.20.1260.10">
    <property type="match status" value="1"/>
</dbReference>
<comment type="caution">
    <text evidence="2">The sequence shown here is derived from an EMBL/GenBank/DDBJ whole genome shotgun (WGS) entry which is preliminary data.</text>
</comment>
<dbReference type="RefSeq" id="WP_255064578.1">
    <property type="nucleotide sequence ID" value="NZ_JANDBD010000017.1"/>
</dbReference>
<evidence type="ECO:0000259" key="1">
    <source>
        <dbReference type="Pfam" id="PF03713"/>
    </source>
</evidence>